<keyword evidence="1" id="KW-0479">Metal-binding</keyword>
<keyword evidence="1" id="KW-0863">Zinc-finger</keyword>
<dbReference type="EMBL" id="JAGIOO010000001">
    <property type="protein sequence ID" value="MBP2479144.1"/>
    <property type="molecule type" value="Genomic_DNA"/>
</dbReference>
<reference evidence="3 4" key="1">
    <citation type="submission" date="2021-03" db="EMBL/GenBank/DDBJ databases">
        <title>Sequencing the genomes of 1000 actinobacteria strains.</title>
        <authorList>
            <person name="Klenk H.-P."/>
        </authorList>
    </citation>
    <scope>NUCLEOTIDE SEQUENCE [LARGE SCALE GENOMIC DNA]</scope>
    <source>
        <strain evidence="3 4">DSM 44580</strain>
    </source>
</reference>
<gene>
    <name evidence="3" type="ORF">JOF53_008016</name>
</gene>
<dbReference type="RefSeq" id="WP_086781173.1">
    <property type="nucleotide sequence ID" value="NZ_JAGIOO010000001.1"/>
</dbReference>
<evidence type="ECO:0000259" key="2">
    <source>
        <dbReference type="PROSITE" id="PS50966"/>
    </source>
</evidence>
<dbReference type="PANTHER" id="PTHR38133:SF1">
    <property type="entry name" value="SLR1429 PROTEIN"/>
    <property type="match status" value="1"/>
</dbReference>
<keyword evidence="4" id="KW-1185">Reference proteome</keyword>
<protein>
    <recommendedName>
        <fullName evidence="2">SWIM-type domain-containing protein</fullName>
    </recommendedName>
</protein>
<name>A0ABS5ARE6_9PSEU</name>
<proteinExistence type="predicted"/>
<accession>A0ABS5ARE6</accession>
<dbReference type="PROSITE" id="PS50966">
    <property type="entry name" value="ZF_SWIM"/>
    <property type="match status" value="1"/>
</dbReference>
<feature type="domain" description="SWIM-type" evidence="2">
    <location>
        <begin position="101"/>
        <end position="135"/>
    </location>
</feature>
<sequence length="237" mass="25092">MTDREQWAEILHGALEPLGLKAFLADPSSGFLCDRVRGLTVTPGSVTAEVQVTRQRRHRTRVTVPAHGKAAWARITEALAHDLSTDLLSGTVPPACAEPAYELLPDLAHESTVDCTCPAPAIPCGHLLATLATFAATAAEDPFLLFALRGRDREALLAELRAHHGVVVPLPARPAAAPLDADLTSFFDWPEGPVEPAAGAPAPVLDELPPLTATVAGVALAELLRPVYRAMVEDHPA</sequence>
<evidence type="ECO:0000256" key="1">
    <source>
        <dbReference type="PROSITE-ProRule" id="PRU00325"/>
    </source>
</evidence>
<evidence type="ECO:0000313" key="3">
    <source>
        <dbReference type="EMBL" id="MBP2479144.1"/>
    </source>
</evidence>
<evidence type="ECO:0000313" key="4">
    <source>
        <dbReference type="Proteomes" id="UP001519363"/>
    </source>
</evidence>
<organism evidence="3 4">
    <name type="scientific">Crossiella equi</name>
    <dbReference type="NCBI Taxonomy" id="130796"/>
    <lineage>
        <taxon>Bacteria</taxon>
        <taxon>Bacillati</taxon>
        <taxon>Actinomycetota</taxon>
        <taxon>Actinomycetes</taxon>
        <taxon>Pseudonocardiales</taxon>
        <taxon>Pseudonocardiaceae</taxon>
        <taxon>Crossiella</taxon>
    </lineage>
</organism>
<dbReference type="InterPro" id="IPR007527">
    <property type="entry name" value="Znf_SWIM"/>
</dbReference>
<dbReference type="PANTHER" id="PTHR38133">
    <property type="entry name" value="SLR1429 PROTEIN"/>
    <property type="match status" value="1"/>
</dbReference>
<comment type="caution">
    <text evidence="3">The sequence shown here is derived from an EMBL/GenBank/DDBJ whole genome shotgun (WGS) entry which is preliminary data.</text>
</comment>
<dbReference type="Proteomes" id="UP001519363">
    <property type="component" value="Unassembled WGS sequence"/>
</dbReference>
<keyword evidence="1" id="KW-0862">Zinc</keyword>